<gene>
    <name evidence="1" type="ORF">MTR67_047758</name>
</gene>
<name>A0AAF0V067_SOLVR</name>
<dbReference type="EMBL" id="CP133622">
    <property type="protein sequence ID" value="WMV54373.1"/>
    <property type="molecule type" value="Genomic_DNA"/>
</dbReference>
<protein>
    <submittedName>
        <fullName evidence="1">Uncharacterized protein</fullName>
    </submittedName>
</protein>
<reference evidence="1" key="1">
    <citation type="submission" date="2023-08" db="EMBL/GenBank/DDBJ databases">
        <title>A de novo genome assembly of Solanum verrucosum Schlechtendal, a Mexican diploid species geographically isolated from the other diploid A-genome species in potato relatives.</title>
        <authorList>
            <person name="Hosaka K."/>
        </authorList>
    </citation>
    <scope>NUCLEOTIDE SEQUENCE</scope>
    <source>
        <tissue evidence="1">Young leaves</tissue>
    </source>
</reference>
<proteinExistence type="predicted"/>
<dbReference type="AlphaFoldDB" id="A0AAF0V067"/>
<sequence>MKKHTSVKVGNGHKTSFRMDNWLRSDSLMCLFLDLAVMAVQHEVSVVTHGHNKAGTFISGGTSMTGKLIQSLSSSECWRNLKVLVKKKTDLRGS</sequence>
<keyword evidence="2" id="KW-1185">Reference proteome</keyword>
<evidence type="ECO:0000313" key="2">
    <source>
        <dbReference type="Proteomes" id="UP001234989"/>
    </source>
</evidence>
<accession>A0AAF0V067</accession>
<dbReference type="Proteomes" id="UP001234989">
    <property type="component" value="Chromosome 11"/>
</dbReference>
<evidence type="ECO:0000313" key="1">
    <source>
        <dbReference type="EMBL" id="WMV54373.1"/>
    </source>
</evidence>
<organism evidence="1 2">
    <name type="scientific">Solanum verrucosum</name>
    <dbReference type="NCBI Taxonomy" id="315347"/>
    <lineage>
        <taxon>Eukaryota</taxon>
        <taxon>Viridiplantae</taxon>
        <taxon>Streptophyta</taxon>
        <taxon>Embryophyta</taxon>
        <taxon>Tracheophyta</taxon>
        <taxon>Spermatophyta</taxon>
        <taxon>Magnoliopsida</taxon>
        <taxon>eudicotyledons</taxon>
        <taxon>Gunneridae</taxon>
        <taxon>Pentapetalae</taxon>
        <taxon>asterids</taxon>
        <taxon>lamiids</taxon>
        <taxon>Solanales</taxon>
        <taxon>Solanaceae</taxon>
        <taxon>Solanoideae</taxon>
        <taxon>Solaneae</taxon>
        <taxon>Solanum</taxon>
    </lineage>
</organism>